<sequence length="71" mass="8449">PQLSNINTLNTNLIDKELLINEYKNDSYFEPIYQALISKENKPQARNFELHDELIYLRSEKRLAILNNKEL</sequence>
<reference evidence="1" key="1">
    <citation type="submission" date="2021-06" db="EMBL/GenBank/DDBJ databases">
        <authorList>
            <person name="Kallberg Y."/>
            <person name="Tangrot J."/>
            <person name="Rosling A."/>
        </authorList>
    </citation>
    <scope>NUCLEOTIDE SEQUENCE</scope>
    <source>
        <strain evidence="1">AZ414A</strain>
    </source>
</reference>
<proteinExistence type="predicted"/>
<dbReference type="EMBL" id="CAJVPK010009360">
    <property type="protein sequence ID" value="CAG8666435.1"/>
    <property type="molecule type" value="Genomic_DNA"/>
</dbReference>
<evidence type="ECO:0000313" key="1">
    <source>
        <dbReference type="EMBL" id="CAG8666435.1"/>
    </source>
</evidence>
<evidence type="ECO:0000313" key="2">
    <source>
        <dbReference type="Proteomes" id="UP000789706"/>
    </source>
</evidence>
<comment type="caution">
    <text evidence="1">The sequence shown here is derived from an EMBL/GenBank/DDBJ whole genome shotgun (WGS) entry which is preliminary data.</text>
</comment>
<keyword evidence="2" id="KW-1185">Reference proteome</keyword>
<dbReference type="Proteomes" id="UP000789706">
    <property type="component" value="Unassembled WGS sequence"/>
</dbReference>
<feature type="non-terminal residue" evidence="1">
    <location>
        <position position="1"/>
    </location>
</feature>
<protein>
    <submittedName>
        <fullName evidence="1">4955_t:CDS:1</fullName>
    </submittedName>
</protein>
<organism evidence="1 2">
    <name type="scientific">Diversispora eburnea</name>
    <dbReference type="NCBI Taxonomy" id="1213867"/>
    <lineage>
        <taxon>Eukaryota</taxon>
        <taxon>Fungi</taxon>
        <taxon>Fungi incertae sedis</taxon>
        <taxon>Mucoromycota</taxon>
        <taxon>Glomeromycotina</taxon>
        <taxon>Glomeromycetes</taxon>
        <taxon>Diversisporales</taxon>
        <taxon>Diversisporaceae</taxon>
        <taxon>Diversispora</taxon>
    </lineage>
</organism>
<gene>
    <name evidence="1" type="ORF">DEBURN_LOCUS11941</name>
</gene>
<accession>A0A9N9HD46</accession>
<dbReference type="AlphaFoldDB" id="A0A9N9HD46"/>
<name>A0A9N9HD46_9GLOM</name>